<comment type="subunit">
    <text evidence="3">Homodimer.</text>
</comment>
<dbReference type="HAMAP" id="MF_00068">
    <property type="entry name" value="MurQ"/>
    <property type="match status" value="1"/>
</dbReference>
<evidence type="ECO:0000313" key="6">
    <source>
        <dbReference type="Proteomes" id="UP000742460"/>
    </source>
</evidence>
<protein>
    <recommendedName>
        <fullName evidence="3">N-acetylmuramic acid 6-phosphate etherase</fullName>
        <shortName evidence="3">MurNAc-6-P etherase</shortName>
        <ecNumber evidence="3">4.2.1.126</ecNumber>
    </recommendedName>
    <alternativeName>
        <fullName evidence="3">N-acetylmuramic acid 6-phosphate hydrolase</fullName>
    </alternativeName>
    <alternativeName>
        <fullName evidence="3">N-acetylmuramic acid 6-phosphate lyase</fullName>
    </alternativeName>
</protein>
<dbReference type="GO" id="GO:0016835">
    <property type="term" value="F:carbon-oxygen lyase activity"/>
    <property type="evidence" value="ECO:0007669"/>
    <property type="project" value="UniProtKB-UniRule"/>
</dbReference>
<reference evidence="5" key="2">
    <citation type="submission" date="2021-09" db="EMBL/GenBank/DDBJ databases">
        <authorList>
            <person name="Gilroy R."/>
        </authorList>
    </citation>
    <scope>NUCLEOTIDE SEQUENCE</scope>
    <source>
        <strain evidence="5">ChiGjej5B5-22894</strain>
    </source>
</reference>
<dbReference type="GO" id="GO:0016803">
    <property type="term" value="F:ether hydrolase activity"/>
    <property type="evidence" value="ECO:0007669"/>
    <property type="project" value="TreeGrafter"/>
</dbReference>
<evidence type="ECO:0000313" key="5">
    <source>
        <dbReference type="EMBL" id="HJG92285.1"/>
    </source>
</evidence>
<comment type="function">
    <text evidence="3">Specifically catalyzes the cleavage of the D-lactyl ether substituent of MurNAc 6-phosphate, producing GlcNAc 6-phosphate and D-lactate.</text>
</comment>
<sequence>MTSPERDQTSLDVSLVDLASPTEERNPASAELDALDAHGMVEVILGQEATVAAAVQARAPQIAALVEVCVQAISAGGTVHYLGAGTSGRLAVLDAVELAPTFNADPSMITAHLAGGDGAFLTAVEGAEDSTEAGAELVAQECAPGDVVIGLAASGRTPFVAGALEAARAAGMPTALISANPQAPLAPLADHPILLDVGPEVVTGSTRMKAGTAQKLTLNALSTATMVRLGTTFGNLMIDVRPTNAKLVARTVRMLVQASGVDPQHAARVLEAAGGSVRVALVALLAGAEVDAAREVLERFPRDAGRLGDPAGIRSAVAALTGQG</sequence>
<comment type="pathway">
    <text evidence="3">Amino-sugar metabolism; N-acetylmuramate degradation.</text>
</comment>
<dbReference type="Gene3D" id="3.40.50.10490">
    <property type="entry name" value="Glucose-6-phosphate isomerase like protein, domain 1"/>
    <property type="match status" value="1"/>
</dbReference>
<evidence type="ECO:0000256" key="2">
    <source>
        <dbReference type="ARBA" id="ARBA00023277"/>
    </source>
</evidence>
<proteinExistence type="inferred from homology"/>
<dbReference type="GO" id="GO:0009254">
    <property type="term" value="P:peptidoglycan turnover"/>
    <property type="evidence" value="ECO:0007669"/>
    <property type="project" value="TreeGrafter"/>
</dbReference>
<dbReference type="AlphaFoldDB" id="A0A921SXV2"/>
<feature type="domain" description="SIS" evidence="4">
    <location>
        <begin position="69"/>
        <end position="231"/>
    </location>
</feature>
<dbReference type="GO" id="GO:0046348">
    <property type="term" value="P:amino sugar catabolic process"/>
    <property type="evidence" value="ECO:0007669"/>
    <property type="project" value="InterPro"/>
</dbReference>
<evidence type="ECO:0000256" key="1">
    <source>
        <dbReference type="ARBA" id="ARBA00023239"/>
    </source>
</evidence>
<evidence type="ECO:0000256" key="3">
    <source>
        <dbReference type="HAMAP-Rule" id="MF_00068"/>
    </source>
</evidence>
<comment type="caution">
    <text evidence="5">The sequence shown here is derived from an EMBL/GenBank/DDBJ whole genome shotgun (WGS) entry which is preliminary data.</text>
</comment>
<dbReference type="PROSITE" id="PS51464">
    <property type="entry name" value="SIS"/>
    <property type="match status" value="1"/>
</dbReference>
<comment type="similarity">
    <text evidence="3">Belongs to the GCKR-like family. MurNAc-6-P etherase subfamily.</text>
</comment>
<dbReference type="EC" id="4.2.1.126" evidence="3"/>
<reference evidence="5" key="1">
    <citation type="journal article" date="2021" name="PeerJ">
        <title>Extensive microbial diversity within the chicken gut microbiome revealed by metagenomics and culture.</title>
        <authorList>
            <person name="Gilroy R."/>
            <person name="Ravi A."/>
            <person name="Getino M."/>
            <person name="Pursley I."/>
            <person name="Horton D.L."/>
            <person name="Alikhan N.F."/>
            <person name="Baker D."/>
            <person name="Gharbi K."/>
            <person name="Hall N."/>
            <person name="Watson M."/>
            <person name="Adriaenssens E.M."/>
            <person name="Foster-Nyarko E."/>
            <person name="Jarju S."/>
            <person name="Secka A."/>
            <person name="Antonio M."/>
            <person name="Oren A."/>
            <person name="Chaudhuri R.R."/>
            <person name="La Ragione R."/>
            <person name="Hildebrand F."/>
            <person name="Pallen M.J."/>
        </authorList>
    </citation>
    <scope>NUCLEOTIDE SEQUENCE</scope>
    <source>
        <strain evidence="5">ChiGjej5B5-22894</strain>
    </source>
</reference>
<dbReference type="InterPro" id="IPR040190">
    <property type="entry name" value="MURQ/GCKR"/>
</dbReference>
<dbReference type="Gene3D" id="1.10.8.1080">
    <property type="match status" value="1"/>
</dbReference>
<dbReference type="InterPro" id="IPR046348">
    <property type="entry name" value="SIS_dom_sf"/>
</dbReference>
<dbReference type="PROSITE" id="PS01272">
    <property type="entry name" value="GCKR"/>
    <property type="match status" value="1"/>
</dbReference>
<feature type="active site" evidence="3">
    <location>
        <position position="128"/>
    </location>
</feature>
<dbReference type="EMBL" id="DYUE01000260">
    <property type="protein sequence ID" value="HJG92285.1"/>
    <property type="molecule type" value="Genomic_DNA"/>
</dbReference>
<accession>A0A921SXV2</accession>
<comment type="miscellaneous">
    <text evidence="3">A lyase-type mechanism (elimination/hydration) is suggested for the cleavage of the lactyl ether bond of MurNAc 6-phosphate, with the formation of an alpha,beta-unsaturated aldehyde intermediate with (E)-stereochemistry, followed by the syn addition of water to give product.</text>
</comment>
<dbReference type="GO" id="GO:0097367">
    <property type="term" value="F:carbohydrate derivative binding"/>
    <property type="evidence" value="ECO:0007669"/>
    <property type="project" value="InterPro"/>
</dbReference>
<keyword evidence="2 3" id="KW-0119">Carbohydrate metabolism</keyword>
<dbReference type="PANTHER" id="PTHR10088:SF4">
    <property type="entry name" value="GLUCOKINASE REGULATORY PROTEIN"/>
    <property type="match status" value="1"/>
</dbReference>
<dbReference type="Pfam" id="PF22645">
    <property type="entry name" value="GKRP_SIS_N"/>
    <property type="match status" value="1"/>
</dbReference>
<keyword evidence="1 3" id="KW-0456">Lyase</keyword>
<comment type="catalytic activity">
    <reaction evidence="3">
        <text>N-acetyl-D-muramate 6-phosphate + H2O = N-acetyl-D-glucosamine 6-phosphate + (R)-lactate</text>
        <dbReference type="Rhea" id="RHEA:26410"/>
        <dbReference type="ChEBI" id="CHEBI:15377"/>
        <dbReference type="ChEBI" id="CHEBI:16004"/>
        <dbReference type="ChEBI" id="CHEBI:57513"/>
        <dbReference type="ChEBI" id="CHEBI:58722"/>
        <dbReference type="EC" id="4.2.1.126"/>
    </reaction>
</comment>
<gene>
    <name evidence="3" type="primary">murQ</name>
    <name evidence="5" type="ORF">K8V81_11255</name>
</gene>
<dbReference type="Proteomes" id="UP000742460">
    <property type="component" value="Unassembled WGS sequence"/>
</dbReference>
<name>A0A921SXV2_9MICO</name>
<dbReference type="NCBIfam" id="NF009222">
    <property type="entry name" value="PRK12570.1"/>
    <property type="match status" value="1"/>
</dbReference>
<dbReference type="InterPro" id="IPR001347">
    <property type="entry name" value="SIS_dom"/>
</dbReference>
<dbReference type="InterPro" id="IPR005486">
    <property type="entry name" value="Glucokinase_regulatory_CS"/>
</dbReference>
<evidence type="ECO:0000259" key="4">
    <source>
        <dbReference type="PROSITE" id="PS51464"/>
    </source>
</evidence>
<feature type="active site" description="Proton donor" evidence="3">
    <location>
        <position position="97"/>
    </location>
</feature>
<organism evidence="5 6">
    <name type="scientific">Brachybacterium massiliense</name>
    <dbReference type="NCBI Taxonomy" id="1755098"/>
    <lineage>
        <taxon>Bacteria</taxon>
        <taxon>Bacillati</taxon>
        <taxon>Actinomycetota</taxon>
        <taxon>Actinomycetes</taxon>
        <taxon>Micrococcales</taxon>
        <taxon>Dermabacteraceae</taxon>
        <taxon>Brachybacterium</taxon>
    </lineage>
</organism>
<dbReference type="InterPro" id="IPR005488">
    <property type="entry name" value="Etherase_MurQ"/>
</dbReference>
<dbReference type="NCBIfam" id="NF003915">
    <property type="entry name" value="PRK05441.1"/>
    <property type="match status" value="1"/>
</dbReference>
<dbReference type="CDD" id="cd05007">
    <property type="entry name" value="SIS_Etherase"/>
    <property type="match status" value="1"/>
</dbReference>
<dbReference type="SUPFAM" id="SSF53697">
    <property type="entry name" value="SIS domain"/>
    <property type="match status" value="1"/>
</dbReference>
<dbReference type="PANTHER" id="PTHR10088">
    <property type="entry name" value="GLUCOKINASE REGULATORY PROTEIN"/>
    <property type="match status" value="1"/>
</dbReference>